<accession>A0A8B8BAD7</accession>
<dbReference type="Pfam" id="PF01593">
    <property type="entry name" value="Amino_oxidase"/>
    <property type="match status" value="1"/>
</dbReference>
<dbReference type="InterPro" id="IPR050281">
    <property type="entry name" value="Flavin_monoamine_oxidase"/>
</dbReference>
<evidence type="ECO:0000313" key="3">
    <source>
        <dbReference type="RefSeq" id="XP_022299704.1"/>
    </source>
</evidence>
<protein>
    <submittedName>
        <fullName evidence="3">Spermine oxidase-like</fullName>
    </submittedName>
</protein>
<dbReference type="OrthoDB" id="2219495at2759"/>
<sequence length="212" mass="23546">MSSPRGSVIVVGAGMAGLSAAQQLIRAGFTEVRILEASERIGGRIYTCNFGNNGGNSALVELGANWIHGTNGNAVFSLATEKNLLDPFVILDRMAEHAYTEDGKKVDKSLTEKVWKVFREVEMALDDIEPESIDATAELGQYMEDLLEKRLQEFPPNQHEDIRALFTCMMNYLSFHSGADLDKVSLKYVSCFRELDDKNVKLPKALEVLSIR</sequence>
<dbReference type="PRINTS" id="PR00419">
    <property type="entry name" value="ADXRDTASE"/>
</dbReference>
<gene>
    <name evidence="3" type="primary">LOC111108242</name>
</gene>
<dbReference type="GeneID" id="111108242"/>
<dbReference type="AlphaFoldDB" id="A0A8B8BAD7"/>
<dbReference type="KEGG" id="cvn:111108242"/>
<dbReference type="InterPro" id="IPR002937">
    <property type="entry name" value="Amino_oxidase"/>
</dbReference>
<name>A0A8B8BAD7_CRAVI</name>
<dbReference type="Proteomes" id="UP000694844">
    <property type="component" value="Chromosome 1"/>
</dbReference>
<keyword evidence="2" id="KW-1185">Reference proteome</keyword>
<dbReference type="PANTHER" id="PTHR10742:SF416">
    <property type="entry name" value="SPERMINE OXIDASE"/>
    <property type="match status" value="1"/>
</dbReference>
<evidence type="ECO:0000313" key="2">
    <source>
        <dbReference type="Proteomes" id="UP000694844"/>
    </source>
</evidence>
<dbReference type="GO" id="GO:0046592">
    <property type="term" value="F:polyamine oxidase activity"/>
    <property type="evidence" value="ECO:0007669"/>
    <property type="project" value="TreeGrafter"/>
</dbReference>
<dbReference type="PANTHER" id="PTHR10742">
    <property type="entry name" value="FLAVIN MONOAMINE OXIDASE"/>
    <property type="match status" value="1"/>
</dbReference>
<dbReference type="SUPFAM" id="SSF51905">
    <property type="entry name" value="FAD/NAD(P)-binding domain"/>
    <property type="match status" value="1"/>
</dbReference>
<proteinExistence type="predicted"/>
<reference evidence="2" key="1">
    <citation type="submission" date="2024-06" db="UniProtKB">
        <authorList>
            <consortium name="RefSeq"/>
        </authorList>
    </citation>
    <scope>NUCLEOTIDE SEQUENCE [LARGE SCALE GENOMIC DNA]</scope>
</reference>
<feature type="domain" description="Amine oxidase" evidence="1">
    <location>
        <begin position="15"/>
        <end position="180"/>
    </location>
</feature>
<dbReference type="InterPro" id="IPR036188">
    <property type="entry name" value="FAD/NAD-bd_sf"/>
</dbReference>
<organism evidence="2 3">
    <name type="scientific">Crassostrea virginica</name>
    <name type="common">Eastern oyster</name>
    <dbReference type="NCBI Taxonomy" id="6565"/>
    <lineage>
        <taxon>Eukaryota</taxon>
        <taxon>Metazoa</taxon>
        <taxon>Spiralia</taxon>
        <taxon>Lophotrochozoa</taxon>
        <taxon>Mollusca</taxon>
        <taxon>Bivalvia</taxon>
        <taxon>Autobranchia</taxon>
        <taxon>Pteriomorphia</taxon>
        <taxon>Ostreida</taxon>
        <taxon>Ostreoidea</taxon>
        <taxon>Ostreidae</taxon>
        <taxon>Crassostrea</taxon>
    </lineage>
</organism>
<reference evidence="3" key="2">
    <citation type="submission" date="2025-08" db="UniProtKB">
        <authorList>
            <consortium name="RefSeq"/>
        </authorList>
    </citation>
    <scope>IDENTIFICATION</scope>
    <source>
        <tissue evidence="3">Whole sample</tissue>
    </source>
</reference>
<dbReference type="RefSeq" id="XP_022299704.1">
    <property type="nucleotide sequence ID" value="XM_022443996.1"/>
</dbReference>
<dbReference type="Gene3D" id="3.50.50.60">
    <property type="entry name" value="FAD/NAD(P)-binding domain"/>
    <property type="match status" value="1"/>
</dbReference>
<evidence type="ECO:0000259" key="1">
    <source>
        <dbReference type="Pfam" id="PF01593"/>
    </source>
</evidence>